<evidence type="ECO:0008006" key="14">
    <source>
        <dbReference type="Google" id="ProtNLM"/>
    </source>
</evidence>
<dbReference type="Pfam" id="PF03662">
    <property type="entry name" value="Glyco_hydro_79n"/>
    <property type="match status" value="1"/>
</dbReference>
<keyword evidence="7" id="KW-0325">Glycoprotein</keyword>
<keyword evidence="4 11" id="KW-0732">Signal</keyword>
<keyword evidence="3" id="KW-0964">Secreted</keyword>
<evidence type="ECO:0000256" key="3">
    <source>
        <dbReference type="ARBA" id="ARBA00022525"/>
    </source>
</evidence>
<proteinExistence type="inferred from homology"/>
<evidence type="ECO:0000313" key="12">
    <source>
        <dbReference type="EMBL" id="KAG5618500.1"/>
    </source>
</evidence>
<accession>A0A9J6A2U4</accession>
<dbReference type="PANTHER" id="PTHR14363">
    <property type="entry name" value="HEPARANASE-RELATED"/>
    <property type="match status" value="1"/>
</dbReference>
<dbReference type="PANTHER" id="PTHR14363:SF21">
    <property type="entry name" value="HEPARANASE-LIKE PROTEIN 1"/>
    <property type="match status" value="1"/>
</dbReference>
<keyword evidence="5" id="KW-0378">Hydrolase</keyword>
<dbReference type="Gene3D" id="3.20.20.80">
    <property type="entry name" value="Glycosidases"/>
    <property type="match status" value="1"/>
</dbReference>
<keyword evidence="13" id="KW-1185">Reference proteome</keyword>
<comment type="similarity">
    <text evidence="2">Belongs to the glycosyl hydrolase 79 family.</text>
</comment>
<evidence type="ECO:0000313" key="13">
    <source>
        <dbReference type="Proteomes" id="UP000824120"/>
    </source>
</evidence>
<dbReference type="GO" id="GO:0009505">
    <property type="term" value="C:plant-type cell wall"/>
    <property type="evidence" value="ECO:0007669"/>
    <property type="project" value="TreeGrafter"/>
</dbReference>
<evidence type="ECO:0000256" key="10">
    <source>
        <dbReference type="ARBA" id="ARBA00055929"/>
    </source>
</evidence>
<dbReference type="GO" id="GO:0004566">
    <property type="term" value="F:beta-glucuronidase activity"/>
    <property type="evidence" value="ECO:0007669"/>
    <property type="project" value="TreeGrafter"/>
</dbReference>
<dbReference type="AlphaFoldDB" id="A0A9J6A2U4"/>
<dbReference type="Proteomes" id="UP000824120">
    <property type="component" value="Chromosome 3"/>
</dbReference>
<evidence type="ECO:0000256" key="5">
    <source>
        <dbReference type="ARBA" id="ARBA00022801"/>
    </source>
</evidence>
<dbReference type="InterPro" id="IPR005199">
    <property type="entry name" value="Glyco_hydro_79"/>
</dbReference>
<dbReference type="GO" id="GO:0005576">
    <property type="term" value="C:extracellular region"/>
    <property type="evidence" value="ECO:0007669"/>
    <property type="project" value="UniProtKB-SubCell"/>
</dbReference>
<gene>
    <name evidence="12" type="ORF">H5410_018324</name>
</gene>
<dbReference type="OrthoDB" id="726732at2759"/>
<evidence type="ECO:0000256" key="1">
    <source>
        <dbReference type="ARBA" id="ARBA00004613"/>
    </source>
</evidence>
<dbReference type="GO" id="GO:0005765">
    <property type="term" value="C:lysosomal membrane"/>
    <property type="evidence" value="ECO:0007669"/>
    <property type="project" value="UniProtKB-SubCell"/>
</dbReference>
<keyword evidence="8" id="KW-0458">Lysosome</keyword>
<evidence type="ECO:0000256" key="9">
    <source>
        <dbReference type="ARBA" id="ARBA00023765"/>
    </source>
</evidence>
<evidence type="ECO:0000256" key="6">
    <source>
        <dbReference type="ARBA" id="ARBA00023136"/>
    </source>
</evidence>
<keyword evidence="6" id="KW-0472">Membrane</keyword>
<comment type="function">
    <text evidence="10">Endoglycosidase which is a cell surface and extracellular matrix-degrading enzyme. Cleaves heparan sulfate proteoglycans (HSPGs) into heparan sulfate side chains and core proteoglycans.</text>
</comment>
<dbReference type="EMBL" id="JACXVP010000003">
    <property type="protein sequence ID" value="KAG5618500.1"/>
    <property type="molecule type" value="Genomic_DNA"/>
</dbReference>
<reference evidence="12 13" key="1">
    <citation type="submission" date="2020-09" db="EMBL/GenBank/DDBJ databases">
        <title>De no assembly of potato wild relative species, Solanum commersonii.</title>
        <authorList>
            <person name="Cho K."/>
        </authorList>
    </citation>
    <scope>NUCLEOTIDE SEQUENCE [LARGE SCALE GENOMIC DNA]</scope>
    <source>
        <strain evidence="12">LZ3.2</strain>
        <tissue evidence="12">Leaf</tissue>
    </source>
</reference>
<evidence type="ECO:0000256" key="11">
    <source>
        <dbReference type="SAM" id="SignalP"/>
    </source>
</evidence>
<comment type="subcellular location">
    <subcellularLocation>
        <location evidence="9">Lysosome membrane</location>
        <topology evidence="9">Peripheral membrane protein</topology>
    </subcellularLocation>
    <subcellularLocation>
        <location evidence="1">Secreted</location>
    </subcellularLocation>
</comment>
<dbReference type="SUPFAM" id="SSF51445">
    <property type="entry name" value="(Trans)glycosidases"/>
    <property type="match status" value="1"/>
</dbReference>
<evidence type="ECO:0000256" key="2">
    <source>
        <dbReference type="ARBA" id="ARBA00009800"/>
    </source>
</evidence>
<evidence type="ECO:0000256" key="7">
    <source>
        <dbReference type="ARBA" id="ARBA00023180"/>
    </source>
</evidence>
<protein>
    <recommendedName>
        <fullName evidence="14">Heparanase-like protein 1</fullName>
    </recommendedName>
</protein>
<dbReference type="FunFam" id="3.20.20.80:FF:000023">
    <property type="entry name" value="heparanase-like protein 3"/>
    <property type="match status" value="1"/>
</dbReference>
<comment type="caution">
    <text evidence="12">The sequence shown here is derived from an EMBL/GenBank/DDBJ whole genome shotgun (WGS) entry which is preliminary data.</text>
</comment>
<feature type="chain" id="PRO_5039933988" description="Heparanase-like protein 1" evidence="11">
    <location>
        <begin position="20"/>
        <end position="556"/>
    </location>
</feature>
<evidence type="ECO:0000256" key="8">
    <source>
        <dbReference type="ARBA" id="ARBA00023228"/>
    </source>
</evidence>
<feature type="signal peptide" evidence="11">
    <location>
        <begin position="1"/>
        <end position="19"/>
    </location>
</feature>
<evidence type="ECO:0000256" key="4">
    <source>
        <dbReference type="ARBA" id="ARBA00022729"/>
    </source>
</evidence>
<organism evidence="12 13">
    <name type="scientific">Solanum commersonii</name>
    <name type="common">Commerson's wild potato</name>
    <name type="synonym">Commerson's nightshade</name>
    <dbReference type="NCBI Taxonomy" id="4109"/>
    <lineage>
        <taxon>Eukaryota</taxon>
        <taxon>Viridiplantae</taxon>
        <taxon>Streptophyta</taxon>
        <taxon>Embryophyta</taxon>
        <taxon>Tracheophyta</taxon>
        <taxon>Spermatophyta</taxon>
        <taxon>Magnoliopsida</taxon>
        <taxon>eudicotyledons</taxon>
        <taxon>Gunneridae</taxon>
        <taxon>Pentapetalae</taxon>
        <taxon>asterids</taxon>
        <taxon>lamiids</taxon>
        <taxon>Solanales</taxon>
        <taxon>Solanaceae</taxon>
        <taxon>Solanoideae</taxon>
        <taxon>Solaneae</taxon>
        <taxon>Solanum</taxon>
    </lineage>
</organism>
<sequence>MDFRTLLLIFLALCPALSAQTVKEIILTIDASTKVAWTDANYICATIDWWPKEKCNYNQCPWGSASIINLDLTHPYLENAIRAFKGLRLRLGGSLQDQVIYGVGNLKSPCSSFTQQKDGLFGFSKGCLPMQRWDELNNLFKKTGALVTFGLNALYGRQPTNRHAWVGNWDSSNALDFIKYTAAKGYQINSWEFGNELSGSGIGASVDAAQYGKDVIQLHNLLNQVYQNTPVRPLLLAPGGFYDPGWFGKLLQVSGRGTVNVLTHHIYNLGPGSDSKLVDKILNPEYLSRTEGTFSSLTQTILRNGPWASAWVGESGGAFNSGGPDVSNAFVDSFWYLDQLGMAAKHHTKVYCRQTLIGGNYGLLDTDTFVPNPDYYSALLWNRLMGKVVLGVVNSAAPHLRTYAHCTKDRVCVYPDSFMQYEMHYYAGVTLLVINLSTQIQYKVNIHFTAETSLQVGEKKVHNKKSFAHSIKESVSWVGTKSSDVTLSREEYHLTPEGGNIKSRTMLLNGKLLRLTETGDIPSLSPVLANLNSPISIEPLSIKFIVFPNFNSPSCR</sequence>
<dbReference type="InterPro" id="IPR017853">
    <property type="entry name" value="GH"/>
</dbReference>
<name>A0A9J6A2U4_SOLCO</name>